<dbReference type="EMBL" id="QJKJ01001095">
    <property type="protein sequence ID" value="RDY09223.1"/>
    <property type="molecule type" value="Genomic_DNA"/>
</dbReference>
<dbReference type="Gene3D" id="3.30.420.10">
    <property type="entry name" value="Ribonuclease H-like superfamily/Ribonuclease H"/>
    <property type="match status" value="1"/>
</dbReference>
<dbReference type="SUPFAM" id="SSF53098">
    <property type="entry name" value="Ribonuclease H-like"/>
    <property type="match status" value="1"/>
</dbReference>
<dbReference type="AlphaFoldDB" id="A0A371I2H4"/>
<gene>
    <name evidence="1" type="ORF">CR513_06448</name>
</gene>
<dbReference type="PANTHER" id="PTHR48475:SF2">
    <property type="entry name" value="RIBONUCLEASE H"/>
    <property type="match status" value="1"/>
</dbReference>
<keyword evidence="2" id="KW-1185">Reference proteome</keyword>
<dbReference type="InterPro" id="IPR012337">
    <property type="entry name" value="RNaseH-like_sf"/>
</dbReference>
<name>A0A371I2H4_MUCPR</name>
<comment type="caution">
    <text evidence="1">The sequence shown here is derived from an EMBL/GenBank/DDBJ whole genome shotgun (WGS) entry which is preliminary data.</text>
</comment>
<reference evidence="1" key="1">
    <citation type="submission" date="2018-05" db="EMBL/GenBank/DDBJ databases">
        <title>Draft genome of Mucuna pruriens seed.</title>
        <authorList>
            <person name="Nnadi N.E."/>
            <person name="Vos R."/>
            <person name="Hasami M.H."/>
            <person name="Devisetty U.K."/>
            <person name="Aguiy J.C."/>
        </authorList>
    </citation>
    <scope>NUCLEOTIDE SEQUENCE [LARGE SCALE GENOMIC DNA]</scope>
    <source>
        <strain evidence="1">JCA_2017</strain>
    </source>
</reference>
<evidence type="ECO:0000313" key="1">
    <source>
        <dbReference type="EMBL" id="RDY09223.1"/>
    </source>
</evidence>
<feature type="non-terminal residue" evidence="1">
    <location>
        <position position="1"/>
    </location>
</feature>
<protein>
    <recommendedName>
        <fullName evidence="3">Tf2-9</fullName>
    </recommendedName>
</protein>
<dbReference type="InterPro" id="IPR036397">
    <property type="entry name" value="RNaseH_sf"/>
</dbReference>
<proteinExistence type="predicted"/>
<dbReference type="Proteomes" id="UP000257109">
    <property type="component" value="Unassembled WGS sequence"/>
</dbReference>
<accession>A0A371I2H4</accession>
<dbReference type="GO" id="GO:0003676">
    <property type="term" value="F:nucleic acid binding"/>
    <property type="evidence" value="ECO:0007669"/>
    <property type="project" value="InterPro"/>
</dbReference>
<organism evidence="1 2">
    <name type="scientific">Mucuna pruriens</name>
    <name type="common">Velvet bean</name>
    <name type="synonym">Dolichos pruriens</name>
    <dbReference type="NCBI Taxonomy" id="157652"/>
    <lineage>
        <taxon>Eukaryota</taxon>
        <taxon>Viridiplantae</taxon>
        <taxon>Streptophyta</taxon>
        <taxon>Embryophyta</taxon>
        <taxon>Tracheophyta</taxon>
        <taxon>Spermatophyta</taxon>
        <taxon>Magnoliopsida</taxon>
        <taxon>eudicotyledons</taxon>
        <taxon>Gunneridae</taxon>
        <taxon>Pentapetalae</taxon>
        <taxon>rosids</taxon>
        <taxon>fabids</taxon>
        <taxon>Fabales</taxon>
        <taxon>Fabaceae</taxon>
        <taxon>Papilionoideae</taxon>
        <taxon>50 kb inversion clade</taxon>
        <taxon>NPAAA clade</taxon>
        <taxon>indigoferoid/millettioid clade</taxon>
        <taxon>Phaseoleae</taxon>
        <taxon>Mucuna</taxon>
    </lineage>
</organism>
<sequence>MRRRAGTTPSPVKYLIVAVDYFTKWIKVESVATVSKIICRFGLPVKIVSEMGHSLPPNNGEFLHSIKNQISNGQAKAANKIILRGLRRRLEEAKGRWVEELPQVLWSYHTMPHSSTNETPFRLTFDTEAVILVEIGELLTVGGPRGGTNNKIRDKGTCGQATMRLSSRQFKSQDLVLRKITWTVNDNNMTPNWEGPFRVIERVGKGAYHLEHLDGKKIPRTWNMLNL</sequence>
<evidence type="ECO:0000313" key="2">
    <source>
        <dbReference type="Proteomes" id="UP000257109"/>
    </source>
</evidence>
<evidence type="ECO:0008006" key="3">
    <source>
        <dbReference type="Google" id="ProtNLM"/>
    </source>
</evidence>
<dbReference type="OrthoDB" id="1909122at2759"/>
<dbReference type="PANTHER" id="PTHR48475">
    <property type="entry name" value="RIBONUCLEASE H"/>
    <property type="match status" value="1"/>
</dbReference>